<dbReference type="AlphaFoldDB" id="A0A0D9ZP53"/>
<reference evidence="2" key="2">
    <citation type="submission" date="2018-05" db="EMBL/GenBank/DDBJ databases">
        <title>OgluRS3 (Oryza glumaepatula Reference Sequence Version 3).</title>
        <authorList>
            <person name="Zhang J."/>
            <person name="Kudrna D."/>
            <person name="Lee S."/>
            <person name="Talag J."/>
            <person name="Welchert J."/>
            <person name="Wing R.A."/>
        </authorList>
    </citation>
    <scope>NUCLEOTIDE SEQUENCE [LARGE SCALE GENOMIC DNA]</scope>
</reference>
<dbReference type="Gramene" id="OGLUM04G21490.5">
    <property type="protein sequence ID" value="OGLUM04G21490.5"/>
    <property type="gene ID" value="OGLUM04G21490"/>
</dbReference>
<dbReference type="Gramene" id="OGLUM04G21490.3">
    <property type="protein sequence ID" value="OGLUM04G21490.3"/>
    <property type="gene ID" value="OGLUM04G21490"/>
</dbReference>
<sequence length="105" mass="11621">MVWTIAKHSTHSLRVCLVAMMRWDGIEPSHPRWCLVYGSGGLCWTQEGIFSQYAGWDGSTKSVGRGGTGRTQTLAHRTHRGRGGEGIAPFSCFLSRLRGRRGRSS</sequence>
<proteinExistence type="predicted"/>
<name>A0A0D9ZP53_9ORYZ</name>
<evidence type="ECO:0000256" key="1">
    <source>
        <dbReference type="SAM" id="MobiDB-lite"/>
    </source>
</evidence>
<dbReference type="EnsemblPlants" id="OGLUM04G21490.3">
    <property type="protein sequence ID" value="OGLUM04G21490.3"/>
    <property type="gene ID" value="OGLUM04G21490"/>
</dbReference>
<keyword evidence="3" id="KW-1185">Reference proteome</keyword>
<dbReference type="HOGENOM" id="CLU_2240796_0_0_1"/>
<accession>A0A0D9ZP53</accession>
<reference evidence="2" key="1">
    <citation type="submission" date="2015-04" db="UniProtKB">
        <authorList>
            <consortium name="EnsemblPlants"/>
        </authorList>
    </citation>
    <scope>IDENTIFICATION</scope>
</reference>
<evidence type="ECO:0000313" key="3">
    <source>
        <dbReference type="Proteomes" id="UP000026961"/>
    </source>
</evidence>
<feature type="region of interest" description="Disordered" evidence="1">
    <location>
        <begin position="62"/>
        <end position="87"/>
    </location>
</feature>
<organism evidence="2">
    <name type="scientific">Oryza glumipatula</name>
    <dbReference type="NCBI Taxonomy" id="40148"/>
    <lineage>
        <taxon>Eukaryota</taxon>
        <taxon>Viridiplantae</taxon>
        <taxon>Streptophyta</taxon>
        <taxon>Embryophyta</taxon>
        <taxon>Tracheophyta</taxon>
        <taxon>Spermatophyta</taxon>
        <taxon>Magnoliopsida</taxon>
        <taxon>Liliopsida</taxon>
        <taxon>Poales</taxon>
        <taxon>Poaceae</taxon>
        <taxon>BOP clade</taxon>
        <taxon>Oryzoideae</taxon>
        <taxon>Oryzeae</taxon>
        <taxon>Oryzinae</taxon>
        <taxon>Oryza</taxon>
    </lineage>
</organism>
<dbReference type="EnsemblPlants" id="OGLUM04G21490.5">
    <property type="protein sequence ID" value="OGLUM04G21490.5"/>
    <property type="gene ID" value="OGLUM04G21490"/>
</dbReference>
<dbReference type="Proteomes" id="UP000026961">
    <property type="component" value="Chromosome 4"/>
</dbReference>
<evidence type="ECO:0000313" key="2">
    <source>
        <dbReference type="EnsemblPlants" id="OGLUM04G21490.1"/>
    </source>
</evidence>
<dbReference type="Gramene" id="OGLUM04G21490.1">
    <property type="protein sequence ID" value="OGLUM04G21490.1"/>
    <property type="gene ID" value="OGLUM04G21490"/>
</dbReference>
<protein>
    <submittedName>
        <fullName evidence="2">Uncharacterized protein</fullName>
    </submittedName>
</protein>
<dbReference type="EnsemblPlants" id="OGLUM04G21490.1">
    <property type="protein sequence ID" value="OGLUM04G21490.1"/>
    <property type="gene ID" value="OGLUM04G21490"/>
</dbReference>